<reference evidence="1" key="1">
    <citation type="submission" date="2020-03" db="EMBL/GenBank/DDBJ databases">
        <title>The deep terrestrial virosphere.</title>
        <authorList>
            <person name="Holmfeldt K."/>
            <person name="Nilsson E."/>
            <person name="Simone D."/>
            <person name="Lopez-Fernandez M."/>
            <person name="Wu X."/>
            <person name="de Brujin I."/>
            <person name="Lundin D."/>
            <person name="Andersson A."/>
            <person name="Bertilsson S."/>
            <person name="Dopson M."/>
        </authorList>
    </citation>
    <scope>NUCLEOTIDE SEQUENCE</scope>
    <source>
        <strain evidence="1">TM448A00683</strain>
        <strain evidence="2">TM448B00947</strain>
    </source>
</reference>
<organism evidence="1">
    <name type="scientific">viral metagenome</name>
    <dbReference type="NCBI Taxonomy" id="1070528"/>
    <lineage>
        <taxon>unclassified sequences</taxon>
        <taxon>metagenomes</taxon>
        <taxon>organismal metagenomes</taxon>
    </lineage>
</organism>
<sequence>MFDVDETPVDSFIALSRQQECKEHGVELDAAEVQALVGDRVLAVRREQRLVDHLQAMIDLFGPAAGLSVELDAWLVRADELIRESEDAHSYPRLLCPRKEKK</sequence>
<dbReference type="EMBL" id="MT144044">
    <property type="protein sequence ID" value="QJA47474.1"/>
    <property type="molecule type" value="Genomic_DNA"/>
</dbReference>
<protein>
    <submittedName>
        <fullName evidence="1">Uncharacterized protein</fullName>
    </submittedName>
</protein>
<accession>A0A6H1ZIT3</accession>
<evidence type="ECO:0000313" key="1">
    <source>
        <dbReference type="EMBL" id="QJA47474.1"/>
    </source>
</evidence>
<dbReference type="AlphaFoldDB" id="A0A6H1ZIT3"/>
<dbReference type="EMBL" id="MT144676">
    <property type="protein sequence ID" value="QJH97175.1"/>
    <property type="molecule type" value="Genomic_DNA"/>
</dbReference>
<gene>
    <name evidence="1" type="ORF">TM448A00683_0009</name>
    <name evidence="2" type="ORF">TM448B00947_0009</name>
</gene>
<evidence type="ECO:0000313" key="2">
    <source>
        <dbReference type="EMBL" id="QJH97175.1"/>
    </source>
</evidence>
<proteinExistence type="predicted"/>
<name>A0A6H1ZIT3_9ZZZZ</name>